<keyword evidence="3" id="KW-0862">Zinc</keyword>
<evidence type="ECO:0000313" key="7">
    <source>
        <dbReference type="Proteomes" id="UP000094769"/>
    </source>
</evidence>
<dbReference type="InterPro" id="IPR000962">
    <property type="entry name" value="Znf_DskA_TraR"/>
</dbReference>
<name>A0A7Z0VQ43_9GAMM</name>
<dbReference type="PANTHER" id="PTHR33823">
    <property type="entry name" value="RNA POLYMERASE-BINDING TRANSCRIPTION FACTOR DKSA-RELATED"/>
    <property type="match status" value="1"/>
</dbReference>
<evidence type="ECO:0000256" key="4">
    <source>
        <dbReference type="PROSITE-ProRule" id="PRU00510"/>
    </source>
</evidence>
<comment type="caution">
    <text evidence="6">The sequence shown here is derived from an EMBL/GenBank/DDBJ whole genome shotgun (WGS) entry which is preliminary data.</text>
</comment>
<gene>
    <name evidence="6" type="primary">dksA_2</name>
    <name evidence="6" type="ORF">CODIS_05190</name>
</gene>
<dbReference type="RefSeq" id="WP_069121141.1">
    <property type="nucleotide sequence ID" value="NZ_MARB01000002.1"/>
</dbReference>
<dbReference type="EMBL" id="MARB01000002">
    <property type="protein sequence ID" value="ODJ89420.1"/>
    <property type="molecule type" value="Genomic_DNA"/>
</dbReference>
<feature type="zinc finger region" description="dksA C4-type" evidence="4">
    <location>
        <begin position="85"/>
        <end position="109"/>
    </location>
</feature>
<dbReference type="PANTHER" id="PTHR33823:SF4">
    <property type="entry name" value="GENERAL STRESS PROTEIN 16O"/>
    <property type="match status" value="1"/>
</dbReference>
<accession>A0A7Z0VQ43</accession>
<dbReference type="SUPFAM" id="SSF57716">
    <property type="entry name" value="Glucocorticoid receptor-like (DNA-binding domain)"/>
    <property type="match status" value="1"/>
</dbReference>
<proteinExistence type="predicted"/>
<dbReference type="OrthoDB" id="6064855at2"/>
<evidence type="ECO:0000256" key="1">
    <source>
        <dbReference type="ARBA" id="ARBA00022723"/>
    </source>
</evidence>
<keyword evidence="1" id="KW-0479">Metal-binding</keyword>
<dbReference type="GO" id="GO:0008270">
    <property type="term" value="F:zinc ion binding"/>
    <property type="evidence" value="ECO:0007669"/>
    <property type="project" value="UniProtKB-KW"/>
</dbReference>
<dbReference type="Proteomes" id="UP000094769">
    <property type="component" value="Unassembled WGS sequence"/>
</dbReference>
<evidence type="ECO:0000313" key="6">
    <source>
        <dbReference type="EMBL" id="ODJ89420.1"/>
    </source>
</evidence>
<dbReference type="Pfam" id="PF01258">
    <property type="entry name" value="zf-dskA_traR"/>
    <property type="match status" value="1"/>
</dbReference>
<dbReference type="Gene3D" id="1.20.120.910">
    <property type="entry name" value="DksA, coiled-coil domain"/>
    <property type="match status" value="1"/>
</dbReference>
<evidence type="ECO:0000256" key="2">
    <source>
        <dbReference type="ARBA" id="ARBA00022771"/>
    </source>
</evidence>
<dbReference type="PROSITE" id="PS51128">
    <property type="entry name" value="ZF_DKSA_2"/>
    <property type="match status" value="1"/>
</dbReference>
<evidence type="ECO:0000256" key="3">
    <source>
        <dbReference type="ARBA" id="ARBA00022833"/>
    </source>
</evidence>
<dbReference type="AlphaFoldDB" id="A0A7Z0VQ43"/>
<keyword evidence="2" id="KW-0863">Zinc-finger</keyword>
<keyword evidence="7" id="KW-1185">Reference proteome</keyword>
<feature type="domain" description="Zinc finger DksA/TraR C4-type" evidence="5">
    <location>
        <begin position="80"/>
        <end position="111"/>
    </location>
</feature>
<protein>
    <submittedName>
        <fullName evidence="6">RNA polymerase-binding transcription factor DksA</fullName>
    </submittedName>
</protein>
<evidence type="ECO:0000259" key="5">
    <source>
        <dbReference type="Pfam" id="PF01258"/>
    </source>
</evidence>
<sequence length="112" mass="12628">MTPDEITLIRERLLQLQTALRAVDETSRSAGETVALDQSRVGRLSRMDAMQAQQMAQETARRRQHQQLMIEGALRRIETGEYGYCFICGEEIDARRLAADPTNTRCIACAEA</sequence>
<reference evidence="6 7" key="1">
    <citation type="submission" date="2016-06" db="EMBL/GenBank/DDBJ databases">
        <title>Genome sequence of endosymbiont of Candidatus Endolucinida thiodiazotropha.</title>
        <authorList>
            <person name="Poehlein A."/>
            <person name="Koenig S."/>
            <person name="Heiden S.E."/>
            <person name="Thuermer A."/>
            <person name="Voget S."/>
            <person name="Daniel R."/>
            <person name="Markert S."/>
            <person name="Gros O."/>
            <person name="Schweder T."/>
        </authorList>
    </citation>
    <scope>NUCLEOTIDE SEQUENCE [LARGE SCALE GENOMIC DNA]</scope>
    <source>
        <strain evidence="6 7">COS</strain>
    </source>
</reference>
<organism evidence="6 7">
    <name type="scientific">Candidatus Thiodiazotropha endolucinida</name>
    <dbReference type="NCBI Taxonomy" id="1655433"/>
    <lineage>
        <taxon>Bacteria</taxon>
        <taxon>Pseudomonadati</taxon>
        <taxon>Pseudomonadota</taxon>
        <taxon>Gammaproteobacteria</taxon>
        <taxon>Chromatiales</taxon>
        <taxon>Sedimenticolaceae</taxon>
        <taxon>Candidatus Thiodiazotropha</taxon>
    </lineage>
</organism>